<proteinExistence type="predicted"/>
<evidence type="ECO:0000256" key="3">
    <source>
        <dbReference type="ARBA" id="ARBA00023242"/>
    </source>
</evidence>
<keyword evidence="2 4" id="KW-0371">Homeobox</keyword>
<evidence type="ECO:0000256" key="2">
    <source>
        <dbReference type="ARBA" id="ARBA00023155"/>
    </source>
</evidence>
<dbReference type="CDD" id="cd00086">
    <property type="entry name" value="homeodomain"/>
    <property type="match status" value="1"/>
</dbReference>
<dbReference type="PANTHER" id="PTHR11850">
    <property type="entry name" value="HOMEOBOX PROTEIN TRANSCRIPTION FACTORS"/>
    <property type="match status" value="1"/>
</dbReference>
<keyword evidence="8" id="KW-1185">Reference proteome</keyword>
<feature type="region of interest" description="Disordered" evidence="5">
    <location>
        <begin position="59"/>
        <end position="137"/>
    </location>
</feature>
<keyword evidence="3 4" id="KW-0539">Nucleus</keyword>
<sequence>MAGVDDGQFQRKRRGNLPKEATNILKTWYNTHLHSPYPTEDEKYQLMHQTQLTLNQVSNWFINQRRRNPSARRNDSHQQNGSTTSQGSIPLSQTLPQPQYCQPTAAHPQLEKGIGQIQPHGHLNLSRNPPYPGQPSL</sequence>
<feature type="DNA-binding region" description="Homeobox" evidence="4">
    <location>
        <begin position="10"/>
        <end position="72"/>
    </location>
</feature>
<feature type="domain" description="Homeobox" evidence="6">
    <location>
        <begin position="8"/>
        <end position="71"/>
    </location>
</feature>
<dbReference type="OrthoDB" id="10056939at2759"/>
<feature type="compositionally biased region" description="Polar residues" evidence="5">
    <location>
        <begin position="77"/>
        <end position="102"/>
    </location>
</feature>
<gene>
    <name evidence="7" type="ORF">BU16DRAFT_466640</name>
</gene>
<evidence type="ECO:0000256" key="4">
    <source>
        <dbReference type="PROSITE-ProRule" id="PRU00108"/>
    </source>
</evidence>
<evidence type="ECO:0000313" key="7">
    <source>
        <dbReference type="EMBL" id="KAF2492654.1"/>
    </source>
</evidence>
<evidence type="ECO:0000256" key="1">
    <source>
        <dbReference type="ARBA" id="ARBA00023125"/>
    </source>
</evidence>
<evidence type="ECO:0000256" key="5">
    <source>
        <dbReference type="SAM" id="MobiDB-lite"/>
    </source>
</evidence>
<protein>
    <recommendedName>
        <fullName evidence="6">Homeobox domain-containing protein</fullName>
    </recommendedName>
</protein>
<dbReference type="Proteomes" id="UP000799750">
    <property type="component" value="Unassembled WGS sequence"/>
</dbReference>
<evidence type="ECO:0000259" key="6">
    <source>
        <dbReference type="PROSITE" id="PS50071"/>
    </source>
</evidence>
<dbReference type="SUPFAM" id="SSF46689">
    <property type="entry name" value="Homeodomain-like"/>
    <property type="match status" value="1"/>
</dbReference>
<organism evidence="7 8">
    <name type="scientific">Lophium mytilinum</name>
    <dbReference type="NCBI Taxonomy" id="390894"/>
    <lineage>
        <taxon>Eukaryota</taxon>
        <taxon>Fungi</taxon>
        <taxon>Dikarya</taxon>
        <taxon>Ascomycota</taxon>
        <taxon>Pezizomycotina</taxon>
        <taxon>Dothideomycetes</taxon>
        <taxon>Pleosporomycetidae</taxon>
        <taxon>Mytilinidiales</taxon>
        <taxon>Mytilinidiaceae</taxon>
        <taxon>Lophium</taxon>
    </lineage>
</organism>
<dbReference type="InterPro" id="IPR009057">
    <property type="entry name" value="Homeodomain-like_sf"/>
</dbReference>
<dbReference type="InterPro" id="IPR001356">
    <property type="entry name" value="HD"/>
</dbReference>
<dbReference type="GO" id="GO:0005634">
    <property type="term" value="C:nucleus"/>
    <property type="evidence" value="ECO:0007669"/>
    <property type="project" value="UniProtKB-SubCell"/>
</dbReference>
<dbReference type="PROSITE" id="PS50071">
    <property type="entry name" value="HOMEOBOX_2"/>
    <property type="match status" value="1"/>
</dbReference>
<dbReference type="GO" id="GO:0003677">
    <property type="term" value="F:DNA binding"/>
    <property type="evidence" value="ECO:0007669"/>
    <property type="project" value="UniProtKB-UniRule"/>
</dbReference>
<keyword evidence="1 4" id="KW-0238">DNA-binding</keyword>
<accession>A0A6A6QKS6</accession>
<dbReference type="InterPro" id="IPR008422">
    <property type="entry name" value="KN_HD"/>
</dbReference>
<dbReference type="SMART" id="SM00389">
    <property type="entry name" value="HOX"/>
    <property type="match status" value="1"/>
</dbReference>
<comment type="subcellular location">
    <subcellularLocation>
        <location evidence="4">Nucleus</location>
    </subcellularLocation>
</comment>
<name>A0A6A6QKS6_9PEZI</name>
<dbReference type="GO" id="GO:0006355">
    <property type="term" value="P:regulation of DNA-templated transcription"/>
    <property type="evidence" value="ECO:0007669"/>
    <property type="project" value="InterPro"/>
</dbReference>
<dbReference type="Pfam" id="PF05920">
    <property type="entry name" value="Homeobox_KN"/>
    <property type="match status" value="1"/>
</dbReference>
<dbReference type="EMBL" id="MU004193">
    <property type="protein sequence ID" value="KAF2492654.1"/>
    <property type="molecule type" value="Genomic_DNA"/>
</dbReference>
<reference evidence="7" key="1">
    <citation type="journal article" date="2020" name="Stud. Mycol.">
        <title>101 Dothideomycetes genomes: a test case for predicting lifestyles and emergence of pathogens.</title>
        <authorList>
            <person name="Haridas S."/>
            <person name="Albert R."/>
            <person name="Binder M."/>
            <person name="Bloem J."/>
            <person name="Labutti K."/>
            <person name="Salamov A."/>
            <person name="Andreopoulos B."/>
            <person name="Baker S."/>
            <person name="Barry K."/>
            <person name="Bills G."/>
            <person name="Bluhm B."/>
            <person name="Cannon C."/>
            <person name="Castanera R."/>
            <person name="Culley D."/>
            <person name="Daum C."/>
            <person name="Ezra D."/>
            <person name="Gonzalez J."/>
            <person name="Henrissat B."/>
            <person name="Kuo A."/>
            <person name="Liang C."/>
            <person name="Lipzen A."/>
            <person name="Lutzoni F."/>
            <person name="Magnuson J."/>
            <person name="Mondo S."/>
            <person name="Nolan M."/>
            <person name="Ohm R."/>
            <person name="Pangilinan J."/>
            <person name="Park H.-J."/>
            <person name="Ramirez L."/>
            <person name="Alfaro M."/>
            <person name="Sun H."/>
            <person name="Tritt A."/>
            <person name="Yoshinaga Y."/>
            <person name="Zwiers L.-H."/>
            <person name="Turgeon B."/>
            <person name="Goodwin S."/>
            <person name="Spatafora J."/>
            <person name="Crous P."/>
            <person name="Grigoriev I."/>
        </authorList>
    </citation>
    <scope>NUCLEOTIDE SEQUENCE</scope>
    <source>
        <strain evidence="7">CBS 269.34</strain>
    </source>
</reference>
<dbReference type="InterPro" id="IPR050224">
    <property type="entry name" value="TALE_homeobox"/>
</dbReference>
<dbReference type="AlphaFoldDB" id="A0A6A6QKS6"/>
<dbReference type="Gene3D" id="1.10.10.60">
    <property type="entry name" value="Homeodomain-like"/>
    <property type="match status" value="1"/>
</dbReference>
<evidence type="ECO:0000313" key="8">
    <source>
        <dbReference type="Proteomes" id="UP000799750"/>
    </source>
</evidence>